<evidence type="ECO:0000259" key="8">
    <source>
        <dbReference type="PROSITE" id="PS50011"/>
    </source>
</evidence>
<evidence type="ECO:0000256" key="5">
    <source>
        <dbReference type="PROSITE-ProRule" id="PRU00221"/>
    </source>
</evidence>
<feature type="compositionally biased region" description="Pro residues" evidence="7">
    <location>
        <begin position="272"/>
        <end position="297"/>
    </location>
</feature>
<keyword evidence="9" id="KW-0808">Transferase</keyword>
<keyword evidence="2" id="KW-0677">Repeat</keyword>
<dbReference type="InterPro" id="IPR020472">
    <property type="entry name" value="WD40_PAC1"/>
</dbReference>
<dbReference type="InterPro" id="IPR015943">
    <property type="entry name" value="WD40/YVTN_repeat-like_dom_sf"/>
</dbReference>
<dbReference type="PROSITE" id="PS00678">
    <property type="entry name" value="WD_REPEATS_1"/>
    <property type="match status" value="4"/>
</dbReference>
<dbReference type="SMART" id="SM00320">
    <property type="entry name" value="WD40"/>
    <property type="match status" value="7"/>
</dbReference>
<dbReference type="EMBL" id="JACCFS010000001">
    <property type="protein sequence ID" value="NYJ37852.1"/>
    <property type="molecule type" value="Genomic_DNA"/>
</dbReference>
<dbReference type="CDD" id="cd14014">
    <property type="entry name" value="STKc_PknB_like"/>
    <property type="match status" value="1"/>
</dbReference>
<dbReference type="SUPFAM" id="SSF56112">
    <property type="entry name" value="Protein kinase-like (PK-like)"/>
    <property type="match status" value="1"/>
</dbReference>
<sequence>MESLHPSDPSRVGSYRLTARLGSGGMGKVYLARTPSGRQVVIKVIRSEHAENLEFRTRFAREAEIARRVGGFHTAQVVDADPDADPPWIATAHIPGPTLDEAVRAHGPIAPPALHVLAAGLAEGLKAVHACGLVHRDLKPGNIILTHDGPRIIDFGIARPLDASSVTAQGAVFGTLPYMSPEQTDGSHVDPPSDVFSLGTVLAYAATGTNPFSRGTMAETLLRIISPAPDPGDMAEDMRALIADCWQHDPALRPTPEQILDRFEALDLQDAWPPPHLAAADPPGPSTGPSSQPPFSDPPAAHAQGSHPPNSHPPAPRPPAYRPPNSNPPPSDPPAQWRPAQGPPPRAAGFRAQPPPRPMAPSPAPVQAPQPATTGRAVGQAIVGFVAVATVGILIVAGFVWLSSPDDTPDTDSDPVVSSDVDTSSSLGTFAHGSSVESVAISPDGTRLATGGTDGTARVWDVATGDELAALEGHTDWIRSVDFNADGTLLATGSDDRTARVWDIEAGESTATLEGHTDWVRSVDFHPDGTTLATGGDDRTARLWDIASGDETASMEGHTDWIRTVAFNADGTVLASGSDDGTVRLWNPDDGTSTDTLEGPEGFLLDLAFSPDGTALAAGGTSPPAHVWETGDGGEIASLSGHSDRIEAVAFGADGATLFTGSADGTARVWDATTGQEISTVDMEDYVVAVHSDQNGTSVATAADDGTVQLWSLD</sequence>
<feature type="repeat" description="WD" evidence="5">
    <location>
        <begin position="597"/>
        <end position="638"/>
    </location>
</feature>
<name>A0A7Z0ETA2_9ACTN</name>
<evidence type="ECO:0000313" key="10">
    <source>
        <dbReference type="Proteomes" id="UP000572051"/>
    </source>
</evidence>
<feature type="repeat" description="WD" evidence="5">
    <location>
        <begin position="471"/>
        <end position="512"/>
    </location>
</feature>
<dbReference type="InterPro" id="IPR011009">
    <property type="entry name" value="Kinase-like_dom_sf"/>
</dbReference>
<dbReference type="SUPFAM" id="SSF50978">
    <property type="entry name" value="WD40 repeat-like"/>
    <property type="match status" value="1"/>
</dbReference>
<feature type="binding site" evidence="6">
    <location>
        <position position="43"/>
    </location>
    <ligand>
        <name>ATP</name>
        <dbReference type="ChEBI" id="CHEBI:30616"/>
    </ligand>
</feature>
<dbReference type="SMART" id="SM00220">
    <property type="entry name" value="S_TKc"/>
    <property type="match status" value="1"/>
</dbReference>
<dbReference type="CDD" id="cd00200">
    <property type="entry name" value="WD40"/>
    <property type="match status" value="1"/>
</dbReference>
<dbReference type="Proteomes" id="UP000572051">
    <property type="component" value="Unassembled WGS sequence"/>
</dbReference>
<dbReference type="PROSITE" id="PS50082">
    <property type="entry name" value="WD_REPEATS_2"/>
    <property type="match status" value="7"/>
</dbReference>
<dbReference type="GO" id="GO:0004674">
    <property type="term" value="F:protein serine/threonine kinase activity"/>
    <property type="evidence" value="ECO:0007669"/>
    <property type="project" value="UniProtKB-KW"/>
</dbReference>
<protein>
    <submittedName>
        <fullName evidence="9">Serine/threonine protein kinase</fullName>
    </submittedName>
</protein>
<reference evidence="9 10" key="1">
    <citation type="submission" date="2020-07" db="EMBL/GenBank/DDBJ databases">
        <title>Sequencing the genomes of 1000 actinobacteria strains.</title>
        <authorList>
            <person name="Klenk H.-P."/>
        </authorList>
    </citation>
    <scope>NUCLEOTIDE SEQUENCE [LARGE SCALE GENOMIC DNA]</scope>
    <source>
        <strain evidence="9 10">DSM 44442</strain>
    </source>
</reference>
<keyword evidence="9" id="KW-0723">Serine/threonine-protein kinase</keyword>
<dbReference type="Pfam" id="PF00069">
    <property type="entry name" value="Pkinase"/>
    <property type="match status" value="1"/>
</dbReference>
<feature type="repeat" description="WD" evidence="5">
    <location>
        <begin position="639"/>
        <end position="680"/>
    </location>
</feature>
<dbReference type="PROSITE" id="PS00108">
    <property type="entry name" value="PROTEIN_KINASE_ST"/>
    <property type="match status" value="1"/>
</dbReference>
<dbReference type="InterPro" id="IPR036322">
    <property type="entry name" value="WD40_repeat_dom_sf"/>
</dbReference>
<feature type="region of interest" description="Disordered" evidence="7">
    <location>
        <begin position="404"/>
        <end position="429"/>
    </location>
</feature>
<feature type="repeat" description="WD" evidence="5">
    <location>
        <begin position="429"/>
        <end position="470"/>
    </location>
</feature>
<evidence type="ECO:0000256" key="1">
    <source>
        <dbReference type="ARBA" id="ARBA00022574"/>
    </source>
</evidence>
<feature type="compositionally biased region" description="Low complexity" evidence="7">
    <location>
        <begin position="414"/>
        <end position="426"/>
    </location>
</feature>
<evidence type="ECO:0000313" key="9">
    <source>
        <dbReference type="EMBL" id="NYJ37852.1"/>
    </source>
</evidence>
<dbReference type="PANTHER" id="PTHR22847:SF637">
    <property type="entry name" value="WD REPEAT DOMAIN 5B"/>
    <property type="match status" value="1"/>
</dbReference>
<dbReference type="InterPro" id="IPR001680">
    <property type="entry name" value="WD40_rpt"/>
</dbReference>
<dbReference type="InterPro" id="IPR008271">
    <property type="entry name" value="Ser/Thr_kinase_AS"/>
</dbReference>
<comment type="caution">
    <text evidence="9">The sequence shown here is derived from an EMBL/GenBank/DDBJ whole genome shotgun (WGS) entry which is preliminary data.</text>
</comment>
<evidence type="ECO:0000256" key="4">
    <source>
        <dbReference type="ARBA" id="ARBA00022840"/>
    </source>
</evidence>
<keyword evidence="3 6" id="KW-0547">Nucleotide-binding</keyword>
<feature type="region of interest" description="Disordered" evidence="7">
    <location>
        <begin position="272"/>
        <end position="372"/>
    </location>
</feature>
<dbReference type="PANTHER" id="PTHR22847">
    <property type="entry name" value="WD40 REPEAT PROTEIN"/>
    <property type="match status" value="1"/>
</dbReference>
<evidence type="ECO:0000256" key="3">
    <source>
        <dbReference type="ARBA" id="ARBA00022741"/>
    </source>
</evidence>
<accession>A0A7Z0ETA2</accession>
<keyword evidence="10" id="KW-1185">Reference proteome</keyword>
<feature type="repeat" description="WD" evidence="5">
    <location>
        <begin position="555"/>
        <end position="596"/>
    </location>
</feature>
<keyword evidence="1 5" id="KW-0853">WD repeat</keyword>
<evidence type="ECO:0000256" key="2">
    <source>
        <dbReference type="ARBA" id="ARBA00022737"/>
    </source>
</evidence>
<evidence type="ECO:0000256" key="7">
    <source>
        <dbReference type="SAM" id="MobiDB-lite"/>
    </source>
</evidence>
<feature type="repeat" description="WD" evidence="5">
    <location>
        <begin position="680"/>
        <end position="714"/>
    </location>
</feature>
<dbReference type="Gene3D" id="1.10.510.10">
    <property type="entry name" value="Transferase(Phosphotransferase) domain 1"/>
    <property type="match status" value="1"/>
</dbReference>
<dbReference type="PROSITE" id="PS50294">
    <property type="entry name" value="WD_REPEATS_REGION"/>
    <property type="match status" value="6"/>
</dbReference>
<proteinExistence type="predicted"/>
<keyword evidence="9" id="KW-0418">Kinase</keyword>
<organism evidence="9 10">
    <name type="scientific">Nocardiopsis aegyptia</name>
    <dbReference type="NCBI Taxonomy" id="220378"/>
    <lineage>
        <taxon>Bacteria</taxon>
        <taxon>Bacillati</taxon>
        <taxon>Actinomycetota</taxon>
        <taxon>Actinomycetes</taxon>
        <taxon>Streptosporangiales</taxon>
        <taxon>Nocardiopsidaceae</taxon>
        <taxon>Nocardiopsis</taxon>
    </lineage>
</organism>
<dbReference type="PROSITE" id="PS50011">
    <property type="entry name" value="PROTEIN_KINASE_DOM"/>
    <property type="match status" value="1"/>
</dbReference>
<dbReference type="InterPro" id="IPR017441">
    <property type="entry name" value="Protein_kinase_ATP_BS"/>
</dbReference>
<evidence type="ECO:0000256" key="6">
    <source>
        <dbReference type="PROSITE-ProRule" id="PRU10141"/>
    </source>
</evidence>
<feature type="domain" description="Protein kinase" evidence="8">
    <location>
        <begin position="15"/>
        <end position="266"/>
    </location>
</feature>
<keyword evidence="4 6" id="KW-0067">ATP-binding</keyword>
<dbReference type="Pfam" id="PF00400">
    <property type="entry name" value="WD40"/>
    <property type="match status" value="7"/>
</dbReference>
<dbReference type="GO" id="GO:0005524">
    <property type="term" value="F:ATP binding"/>
    <property type="evidence" value="ECO:0007669"/>
    <property type="project" value="UniProtKB-UniRule"/>
</dbReference>
<dbReference type="InterPro" id="IPR019775">
    <property type="entry name" value="WD40_repeat_CS"/>
</dbReference>
<feature type="compositionally biased region" description="Pro residues" evidence="7">
    <location>
        <begin position="353"/>
        <end position="368"/>
    </location>
</feature>
<feature type="compositionally biased region" description="Pro residues" evidence="7">
    <location>
        <begin position="310"/>
        <end position="333"/>
    </location>
</feature>
<dbReference type="PRINTS" id="PR00320">
    <property type="entry name" value="GPROTEINBRPT"/>
</dbReference>
<dbReference type="RefSeq" id="WP_179828918.1">
    <property type="nucleotide sequence ID" value="NZ_JACCFS010000001.1"/>
</dbReference>
<dbReference type="PROSITE" id="PS00107">
    <property type="entry name" value="PROTEIN_KINASE_ATP"/>
    <property type="match status" value="1"/>
</dbReference>
<dbReference type="AlphaFoldDB" id="A0A7Z0ETA2"/>
<feature type="repeat" description="WD" evidence="5">
    <location>
        <begin position="513"/>
        <end position="554"/>
    </location>
</feature>
<dbReference type="InterPro" id="IPR000719">
    <property type="entry name" value="Prot_kinase_dom"/>
</dbReference>
<gene>
    <name evidence="9" type="ORF">HNR10_005733</name>
</gene>
<dbReference type="Gene3D" id="2.130.10.10">
    <property type="entry name" value="YVTN repeat-like/Quinoprotein amine dehydrogenase"/>
    <property type="match status" value="3"/>
</dbReference>
<dbReference type="Gene3D" id="3.30.200.20">
    <property type="entry name" value="Phosphorylase Kinase, domain 1"/>
    <property type="match status" value="1"/>
</dbReference>